<gene>
    <name evidence="1" type="ORF">AOC36_05705</name>
</gene>
<proteinExistence type="predicted"/>
<evidence type="ECO:0000313" key="1">
    <source>
        <dbReference type="EMBL" id="AMC93491.1"/>
    </source>
</evidence>
<evidence type="ECO:0008006" key="3">
    <source>
        <dbReference type="Google" id="ProtNLM"/>
    </source>
</evidence>
<dbReference type="KEGG" id="erl:AOC36_05705"/>
<dbReference type="EMBL" id="CP013213">
    <property type="protein sequence ID" value="AMC93491.1"/>
    <property type="molecule type" value="Genomic_DNA"/>
</dbReference>
<dbReference type="AlphaFoldDB" id="A0A0X8GZW7"/>
<protein>
    <recommendedName>
        <fullName evidence="3">DUF4256 domain-containing protein</fullName>
    </recommendedName>
</protein>
<dbReference type="InterPro" id="IPR025352">
    <property type="entry name" value="DUF4256"/>
</dbReference>
<name>A0A0X8GZW7_9FIRM</name>
<organism evidence="1 2">
    <name type="scientific">Erysipelothrix larvae</name>
    <dbReference type="NCBI Taxonomy" id="1514105"/>
    <lineage>
        <taxon>Bacteria</taxon>
        <taxon>Bacillati</taxon>
        <taxon>Bacillota</taxon>
        <taxon>Erysipelotrichia</taxon>
        <taxon>Erysipelotrichales</taxon>
        <taxon>Erysipelotrichaceae</taxon>
        <taxon>Erysipelothrix</taxon>
    </lineage>
</organism>
<dbReference type="Pfam" id="PF14066">
    <property type="entry name" value="DUF4256"/>
    <property type="match status" value="1"/>
</dbReference>
<evidence type="ECO:0000313" key="2">
    <source>
        <dbReference type="Proteomes" id="UP000063781"/>
    </source>
</evidence>
<sequence>MTMSQKHLSALEKETLIVTLKTRFNAHKERHPSLTWNEVETVLNTHETVLYTLSQMELTQGEPDVVQCDESQDIVFMDCSEESPKGRRNVCYDELARLTRKKFPPETDALTIAKAMGAKLLDEKDYRKLQEVGQFDKKTSSWILTPLPIRDLGGALFCDFRYNTVFVYHNGADSYYSSRGFRVKIVIKRS</sequence>
<dbReference type="OrthoDB" id="8442276at2"/>
<dbReference type="STRING" id="1514105.AOC36_05705"/>
<accession>A0A0X8GZW7</accession>
<keyword evidence="2" id="KW-1185">Reference proteome</keyword>
<reference evidence="1 2" key="1">
    <citation type="submission" date="2015-10" db="EMBL/GenBank/DDBJ databases">
        <title>Erysipelothrix larvae sp. LV19 isolated from the larval gut of the rhinoceros beetle, Trypoxylus dichotomus.</title>
        <authorList>
            <person name="Lim S."/>
            <person name="Kim B.-C."/>
        </authorList>
    </citation>
    <scope>NUCLEOTIDE SEQUENCE [LARGE SCALE GENOMIC DNA]</scope>
    <source>
        <strain evidence="1 2">LV19</strain>
    </source>
</reference>
<dbReference type="Proteomes" id="UP000063781">
    <property type="component" value="Chromosome"/>
</dbReference>